<gene>
    <name evidence="9" type="ORF">B0A48_16494</name>
</gene>
<dbReference type="GO" id="GO:0022857">
    <property type="term" value="F:transmembrane transporter activity"/>
    <property type="evidence" value="ECO:0007669"/>
    <property type="project" value="InterPro"/>
</dbReference>
<evidence type="ECO:0000256" key="2">
    <source>
        <dbReference type="ARBA" id="ARBA00022448"/>
    </source>
</evidence>
<feature type="transmembrane region" description="Helical" evidence="7">
    <location>
        <begin position="144"/>
        <end position="166"/>
    </location>
</feature>
<dbReference type="InterPro" id="IPR036259">
    <property type="entry name" value="MFS_trans_sf"/>
</dbReference>
<evidence type="ECO:0000256" key="6">
    <source>
        <dbReference type="SAM" id="MobiDB-lite"/>
    </source>
</evidence>
<dbReference type="Proteomes" id="UP000192596">
    <property type="component" value="Unassembled WGS sequence"/>
</dbReference>
<feature type="transmembrane region" description="Helical" evidence="7">
    <location>
        <begin position="90"/>
        <end position="111"/>
    </location>
</feature>
<dbReference type="SUPFAM" id="SSF103473">
    <property type="entry name" value="MFS general substrate transporter"/>
    <property type="match status" value="1"/>
</dbReference>
<evidence type="ECO:0000313" key="10">
    <source>
        <dbReference type="Proteomes" id="UP000192596"/>
    </source>
</evidence>
<evidence type="ECO:0000259" key="8">
    <source>
        <dbReference type="PROSITE" id="PS50850"/>
    </source>
</evidence>
<dbReference type="Pfam" id="PF07690">
    <property type="entry name" value="MFS_1"/>
    <property type="match status" value="1"/>
</dbReference>
<keyword evidence="2" id="KW-0813">Transport</keyword>
<organism evidence="9 10">
    <name type="scientific">Cryoendolithus antarcticus</name>
    <dbReference type="NCBI Taxonomy" id="1507870"/>
    <lineage>
        <taxon>Eukaryota</taxon>
        <taxon>Fungi</taxon>
        <taxon>Dikarya</taxon>
        <taxon>Ascomycota</taxon>
        <taxon>Pezizomycotina</taxon>
        <taxon>Dothideomycetes</taxon>
        <taxon>Dothideomycetidae</taxon>
        <taxon>Cladosporiales</taxon>
        <taxon>Cladosporiaceae</taxon>
        <taxon>Cryoendolithus</taxon>
    </lineage>
</organism>
<keyword evidence="5 7" id="KW-0472">Membrane</keyword>
<evidence type="ECO:0000256" key="7">
    <source>
        <dbReference type="SAM" id="Phobius"/>
    </source>
</evidence>
<dbReference type="STRING" id="1507870.A0A1V8SF77"/>
<proteinExistence type="predicted"/>
<dbReference type="InParanoid" id="A0A1V8SF77"/>
<accession>A0A1V8SF77</accession>
<reference evidence="10" key="1">
    <citation type="submission" date="2017-03" db="EMBL/GenBank/DDBJ databases">
        <title>Genomes of endolithic fungi from Antarctica.</title>
        <authorList>
            <person name="Coleine C."/>
            <person name="Masonjones S."/>
            <person name="Stajich J.E."/>
        </authorList>
    </citation>
    <scope>NUCLEOTIDE SEQUENCE [LARGE SCALE GENOMIC DNA]</scope>
    <source>
        <strain evidence="10">CCFEE 5527</strain>
    </source>
</reference>
<feature type="transmembrane region" description="Helical" evidence="7">
    <location>
        <begin position="278"/>
        <end position="297"/>
    </location>
</feature>
<dbReference type="AlphaFoldDB" id="A0A1V8SF77"/>
<evidence type="ECO:0000256" key="3">
    <source>
        <dbReference type="ARBA" id="ARBA00022692"/>
    </source>
</evidence>
<feature type="transmembrane region" description="Helical" evidence="7">
    <location>
        <begin position="178"/>
        <end position="199"/>
    </location>
</feature>
<protein>
    <recommendedName>
        <fullName evidence="8">Major facilitator superfamily (MFS) profile domain-containing protein</fullName>
    </recommendedName>
</protein>
<feature type="transmembrane region" description="Helical" evidence="7">
    <location>
        <begin position="118"/>
        <end position="138"/>
    </location>
</feature>
<feature type="transmembrane region" description="Helical" evidence="7">
    <location>
        <begin position="440"/>
        <end position="461"/>
    </location>
</feature>
<comment type="subcellular location">
    <subcellularLocation>
        <location evidence="1">Membrane</location>
        <topology evidence="1">Multi-pass membrane protein</topology>
    </subcellularLocation>
</comment>
<dbReference type="EMBL" id="NAJO01000052">
    <property type="protein sequence ID" value="OQN97630.1"/>
    <property type="molecule type" value="Genomic_DNA"/>
</dbReference>
<dbReference type="PANTHER" id="PTHR43791:SF52">
    <property type="entry name" value="TRANSPORTER, PUTATIVE (AFU_ORTHOLOGUE AFUA_1G11820)-RELATED"/>
    <property type="match status" value="1"/>
</dbReference>
<feature type="transmembrane region" description="Helical" evidence="7">
    <location>
        <begin position="52"/>
        <end position="70"/>
    </location>
</feature>
<dbReference type="FunFam" id="1.20.1250.20:FF:000068">
    <property type="entry name" value="MFS general substrate transporter"/>
    <property type="match status" value="1"/>
</dbReference>
<dbReference type="PROSITE" id="PS50850">
    <property type="entry name" value="MFS"/>
    <property type="match status" value="1"/>
</dbReference>
<dbReference type="FunCoup" id="A0A1V8SF77">
    <property type="interactions" value="268"/>
</dbReference>
<feature type="region of interest" description="Disordered" evidence="6">
    <location>
        <begin position="471"/>
        <end position="494"/>
    </location>
</feature>
<comment type="caution">
    <text evidence="9">The sequence shown here is derived from an EMBL/GenBank/DDBJ whole genome shotgun (WGS) entry which is preliminary data.</text>
</comment>
<evidence type="ECO:0000256" key="1">
    <source>
        <dbReference type="ARBA" id="ARBA00004141"/>
    </source>
</evidence>
<feature type="transmembrane region" description="Helical" evidence="7">
    <location>
        <begin position="344"/>
        <end position="367"/>
    </location>
</feature>
<evidence type="ECO:0000313" key="9">
    <source>
        <dbReference type="EMBL" id="OQN97630.1"/>
    </source>
</evidence>
<evidence type="ECO:0000256" key="4">
    <source>
        <dbReference type="ARBA" id="ARBA00022989"/>
    </source>
</evidence>
<feature type="transmembrane region" description="Helical" evidence="7">
    <location>
        <begin position="406"/>
        <end position="428"/>
    </location>
</feature>
<dbReference type="FunFam" id="1.20.1250.20:FF:000034">
    <property type="entry name" value="MFS general substrate transporter"/>
    <property type="match status" value="1"/>
</dbReference>
<feature type="transmembrane region" description="Helical" evidence="7">
    <location>
        <begin position="317"/>
        <end position="337"/>
    </location>
</feature>
<feature type="transmembrane region" description="Helical" evidence="7">
    <location>
        <begin position="373"/>
        <end position="394"/>
    </location>
</feature>
<dbReference type="OrthoDB" id="19923at2759"/>
<sequence length="494" mass="54813">MSEALPVPVRAEDEKSKFTASLGSDASLPVEHQHHIDPALERRIVRKCDLRVLPPILLLFMLSFLDRVNIGNAKIQGMAKDIDLRGTNYNVALLILFIPFILLEIPSNLVMKKLRPSIWLSALLFGCGIMNMCMGFVQTYPQLVAVRFLLGIFEAGLGPGSIYLISMYYKRFELPKRLSWWYTSGIVAGAFGGLLAYAISSGLNGARGYLAWRWIFIIEGLVTTVVAMAMPFLLVDWPHEAKFLNDEERACLLARLSIDRAESAKMDRWNTKRVFSDWKIWIGTLMFFGIVNTNYATNFFIPSILVEMGYTAVRAQVMSIPIYAVAAVICLSVCYISDKVRHRFGFVLLGVTVGSVGYIILLAQAGLPVGAKYFALFCLVGAGYIVQPISVSWLMNNTGGHYKRAFASAAQIGWGNAGGIVASNIFLVKEAPRYKTGYGVSLALLLMTGVMTVAMYFYLVAQNKKKASGQRDHLLEGPDADDLGDDDPRFKYNL</sequence>
<feature type="transmembrane region" description="Helical" evidence="7">
    <location>
        <begin position="211"/>
        <end position="235"/>
    </location>
</feature>
<dbReference type="InterPro" id="IPR011701">
    <property type="entry name" value="MFS"/>
</dbReference>
<dbReference type="Gene3D" id="1.20.1250.20">
    <property type="entry name" value="MFS general substrate transporter like domains"/>
    <property type="match status" value="2"/>
</dbReference>
<feature type="domain" description="Major facilitator superfamily (MFS) profile" evidence="8">
    <location>
        <begin position="52"/>
        <end position="466"/>
    </location>
</feature>
<keyword evidence="3 7" id="KW-0812">Transmembrane</keyword>
<dbReference type="PANTHER" id="PTHR43791">
    <property type="entry name" value="PERMEASE-RELATED"/>
    <property type="match status" value="1"/>
</dbReference>
<keyword evidence="10" id="KW-1185">Reference proteome</keyword>
<keyword evidence="4 7" id="KW-1133">Transmembrane helix</keyword>
<dbReference type="InterPro" id="IPR020846">
    <property type="entry name" value="MFS_dom"/>
</dbReference>
<name>A0A1V8SF77_9PEZI</name>
<evidence type="ECO:0000256" key="5">
    <source>
        <dbReference type="ARBA" id="ARBA00023136"/>
    </source>
</evidence>
<dbReference type="GO" id="GO:0016020">
    <property type="term" value="C:membrane"/>
    <property type="evidence" value="ECO:0007669"/>
    <property type="project" value="UniProtKB-SubCell"/>
</dbReference>